<evidence type="ECO:0000256" key="3">
    <source>
        <dbReference type="ARBA" id="ARBA00022741"/>
    </source>
</evidence>
<feature type="compositionally biased region" description="Basic residues" evidence="6">
    <location>
        <begin position="445"/>
        <end position="455"/>
    </location>
</feature>
<dbReference type="PANTHER" id="PTHR19211">
    <property type="entry name" value="ATP-BINDING TRANSPORT PROTEIN-RELATED"/>
    <property type="match status" value="1"/>
</dbReference>
<accession>A0AAV7K593</accession>
<dbReference type="FunFam" id="3.40.50.300:FF:000011">
    <property type="entry name" value="Putative ABC transporter ATP-binding component"/>
    <property type="match status" value="1"/>
</dbReference>
<proteinExistence type="inferred from homology"/>
<feature type="region of interest" description="Disordered" evidence="6">
    <location>
        <begin position="77"/>
        <end position="128"/>
    </location>
</feature>
<evidence type="ECO:0000256" key="2">
    <source>
        <dbReference type="ARBA" id="ARBA00022737"/>
    </source>
</evidence>
<keyword evidence="3" id="KW-0547">Nucleotide-binding</keyword>
<dbReference type="InterPro" id="IPR032781">
    <property type="entry name" value="ABC_tran_Xtn"/>
</dbReference>
<dbReference type="CDD" id="cd03221">
    <property type="entry name" value="ABCF_EF-3"/>
    <property type="match status" value="2"/>
</dbReference>
<dbReference type="FunFam" id="3.40.50.300:FF:002050">
    <property type="entry name" value="ABC transporter, class F"/>
    <property type="match status" value="1"/>
</dbReference>
<dbReference type="Pfam" id="PF00005">
    <property type="entry name" value="ABC_tran"/>
    <property type="match status" value="2"/>
</dbReference>
<name>A0AAV7K593_9METZ</name>
<evidence type="ECO:0000256" key="4">
    <source>
        <dbReference type="ARBA" id="ARBA00022840"/>
    </source>
</evidence>
<comment type="caution">
    <text evidence="8">The sequence shown here is derived from an EMBL/GenBank/DDBJ whole genome shotgun (WGS) entry which is preliminary data.</text>
</comment>
<dbReference type="AlphaFoldDB" id="A0AAV7K593"/>
<keyword evidence="9" id="KW-1185">Reference proteome</keyword>
<dbReference type="GO" id="GO:0005524">
    <property type="term" value="F:ATP binding"/>
    <property type="evidence" value="ECO:0007669"/>
    <property type="project" value="UniProtKB-KW"/>
</dbReference>
<feature type="compositionally biased region" description="Low complexity" evidence="6">
    <location>
        <begin position="19"/>
        <end position="32"/>
    </location>
</feature>
<comment type="similarity">
    <text evidence="1">Belongs to the ABC transporter superfamily. ABCF family. EF3 subfamily.</text>
</comment>
<dbReference type="NCBIfam" id="NF000355">
    <property type="entry name" value="ribo_prot_ABC_F"/>
    <property type="match status" value="1"/>
</dbReference>
<dbReference type="Gene3D" id="3.40.50.300">
    <property type="entry name" value="P-loop containing nucleotide triphosphate hydrolases"/>
    <property type="match status" value="2"/>
</dbReference>
<dbReference type="SMART" id="SM00382">
    <property type="entry name" value="AAA"/>
    <property type="match status" value="2"/>
</dbReference>
<feature type="domain" description="ABC transporter" evidence="7">
    <location>
        <begin position="513"/>
        <end position="727"/>
    </location>
</feature>
<dbReference type="GO" id="GO:0016887">
    <property type="term" value="F:ATP hydrolysis activity"/>
    <property type="evidence" value="ECO:0007669"/>
    <property type="project" value="InterPro"/>
</dbReference>
<feature type="compositionally biased region" description="Basic residues" evidence="6">
    <location>
        <begin position="1"/>
        <end position="10"/>
    </location>
</feature>
<evidence type="ECO:0000313" key="9">
    <source>
        <dbReference type="Proteomes" id="UP001165289"/>
    </source>
</evidence>
<feature type="domain" description="ABC transporter" evidence="7">
    <location>
        <begin position="190"/>
        <end position="436"/>
    </location>
</feature>
<dbReference type="PROSITE" id="PS50893">
    <property type="entry name" value="ABC_TRANSPORTER_2"/>
    <property type="match status" value="2"/>
</dbReference>
<protein>
    <submittedName>
        <fullName evidence="8">ATP-binding cassette sub-family F member 1-like</fullName>
    </submittedName>
</protein>
<evidence type="ECO:0000256" key="5">
    <source>
        <dbReference type="SAM" id="Coils"/>
    </source>
</evidence>
<keyword evidence="5" id="KW-0175">Coiled coil</keyword>
<organism evidence="8 9">
    <name type="scientific">Oopsacas minuta</name>
    <dbReference type="NCBI Taxonomy" id="111878"/>
    <lineage>
        <taxon>Eukaryota</taxon>
        <taxon>Metazoa</taxon>
        <taxon>Porifera</taxon>
        <taxon>Hexactinellida</taxon>
        <taxon>Hexasterophora</taxon>
        <taxon>Lyssacinosida</taxon>
        <taxon>Leucopsacidae</taxon>
        <taxon>Oopsacas</taxon>
    </lineage>
</organism>
<dbReference type="SUPFAM" id="SSF52540">
    <property type="entry name" value="P-loop containing nucleoside triphosphate hydrolases"/>
    <property type="match status" value="2"/>
</dbReference>
<dbReference type="InterPro" id="IPR017871">
    <property type="entry name" value="ABC_transporter-like_CS"/>
</dbReference>
<dbReference type="InterPro" id="IPR003593">
    <property type="entry name" value="AAA+_ATPase"/>
</dbReference>
<keyword evidence="4 8" id="KW-0067">ATP-binding</keyword>
<feature type="region of interest" description="Disordered" evidence="6">
    <location>
        <begin position="439"/>
        <end position="476"/>
    </location>
</feature>
<feature type="compositionally biased region" description="Basic and acidic residues" evidence="6">
    <location>
        <begin position="457"/>
        <end position="466"/>
    </location>
</feature>
<keyword evidence="2" id="KW-0677">Repeat</keyword>
<evidence type="ECO:0000259" key="7">
    <source>
        <dbReference type="PROSITE" id="PS50893"/>
    </source>
</evidence>
<feature type="coiled-coil region" evidence="5">
    <location>
        <begin position="138"/>
        <end position="165"/>
    </location>
</feature>
<dbReference type="PROSITE" id="PS00211">
    <property type="entry name" value="ABC_TRANSPORTER_1"/>
    <property type="match status" value="2"/>
</dbReference>
<dbReference type="Proteomes" id="UP001165289">
    <property type="component" value="Unassembled WGS sequence"/>
</dbReference>
<dbReference type="EMBL" id="JAKMXF010000166">
    <property type="protein sequence ID" value="KAI6655884.1"/>
    <property type="molecule type" value="Genomic_DNA"/>
</dbReference>
<gene>
    <name evidence="8" type="ORF">LOD99_1618</name>
</gene>
<evidence type="ECO:0000256" key="6">
    <source>
        <dbReference type="SAM" id="MobiDB-lite"/>
    </source>
</evidence>
<sequence length="728" mass="81533">MPSGRGKNKRGGGGGAQGKRGSQPKSAKTTKPPKAPSPEHDEINDSDSAEEYVFKFENKKGGKTITGNEKANKFAMLDLSDSDNSGDDSVEKVTTDEIIEPDNNPISTETQPTEEIDSTQADSDIPSDGIVVKSKVPVELTRRERKELEREREMIEREEMQAKLDGEILHQYNVSQQLVKNALLETASDISIEKFSLSARGKDLFINASLKITAGRKYGLVGPNGHGKTTLLIHLAHRKLAGIPANIDILYCEQEVQSSEMSAVNTVLASDVKRSDLLREESELKDKLETDGSEEVIARLRIVSDELVAIGADAAEAKARRILNGLGFNAEMQNRATLKFSGGWRMRVSLARALFMEPTLLLLDEPTNHLDLNAVIWLDSYLQKWKKTLLIVSHDQDFLNNVCSDIIHLDQQKLFYYQGNYNKFKKMYIQRFKQQDKEYTEQQKRIKREKSKGQSKAKAEAKEIQSGKKKRDAKKKIIDSDEEMATNELVEKPREYKVKFSFPNPPVITPPILGLHDVTFRYEGHPILFKNLDFGIDMQSRIAVVGPNGVGKSTFLNLLTASLTPTVGERVINHRVRIGLYNQHASDQLDLHKSSVEYLQHKFNADIQFARATLGRYGLPGHAHLIKIKDLSGGQKARVVFAELALMQPDVLILDEPTNNLDIESIDALADALNKYTGGVIMVSHDARLIEETDCVLWVVEEQTINQIDGVFDDYRQEILKSLGEDVA</sequence>
<dbReference type="PANTHER" id="PTHR19211:SF14">
    <property type="entry name" value="ATP-BINDING CASSETTE SUB-FAMILY F MEMBER 1"/>
    <property type="match status" value="1"/>
</dbReference>
<reference evidence="8 9" key="1">
    <citation type="journal article" date="2023" name="BMC Biol.">
        <title>The compact genome of the sponge Oopsacas minuta (Hexactinellida) is lacking key metazoan core genes.</title>
        <authorList>
            <person name="Santini S."/>
            <person name="Schenkelaars Q."/>
            <person name="Jourda C."/>
            <person name="Duchesne M."/>
            <person name="Belahbib H."/>
            <person name="Rocher C."/>
            <person name="Selva M."/>
            <person name="Riesgo A."/>
            <person name="Vervoort M."/>
            <person name="Leys S.P."/>
            <person name="Kodjabachian L."/>
            <person name="Le Bivic A."/>
            <person name="Borchiellini C."/>
            <person name="Claverie J.M."/>
            <person name="Renard E."/>
        </authorList>
    </citation>
    <scope>NUCLEOTIDE SEQUENCE [LARGE SCALE GENOMIC DNA]</scope>
    <source>
        <strain evidence="8">SPO-2</strain>
    </source>
</reference>
<evidence type="ECO:0000256" key="1">
    <source>
        <dbReference type="ARBA" id="ARBA00011054"/>
    </source>
</evidence>
<feature type="region of interest" description="Disordered" evidence="6">
    <location>
        <begin position="1"/>
        <end position="50"/>
    </location>
</feature>
<dbReference type="InterPro" id="IPR003439">
    <property type="entry name" value="ABC_transporter-like_ATP-bd"/>
</dbReference>
<evidence type="ECO:0000313" key="8">
    <source>
        <dbReference type="EMBL" id="KAI6655884.1"/>
    </source>
</evidence>
<dbReference type="Pfam" id="PF12848">
    <property type="entry name" value="ABC_tran_Xtn"/>
    <property type="match status" value="1"/>
</dbReference>
<dbReference type="InterPro" id="IPR027417">
    <property type="entry name" value="P-loop_NTPase"/>
</dbReference>
<dbReference type="InterPro" id="IPR050611">
    <property type="entry name" value="ABCF"/>
</dbReference>